<dbReference type="Gene3D" id="3.40.50.2300">
    <property type="match status" value="1"/>
</dbReference>
<dbReference type="InterPro" id="IPR002178">
    <property type="entry name" value="PTS_EIIA_type-2_dom"/>
</dbReference>
<dbReference type="PANTHER" id="PTHR30185:SF18">
    <property type="entry name" value="TRANSCRIPTIONAL REGULATOR MTLR"/>
    <property type="match status" value="1"/>
</dbReference>
<evidence type="ECO:0000256" key="4">
    <source>
        <dbReference type="ARBA" id="ARBA00023163"/>
    </source>
</evidence>
<dbReference type="PROSITE" id="PS51099">
    <property type="entry name" value="PTS_EIIB_TYPE_2"/>
    <property type="match status" value="1"/>
</dbReference>
<dbReference type="GO" id="GO:0009401">
    <property type="term" value="P:phosphoenolpyruvate-dependent sugar phosphotransferase system"/>
    <property type="evidence" value="ECO:0007669"/>
    <property type="project" value="InterPro"/>
</dbReference>
<dbReference type="PROSITE" id="PS51372">
    <property type="entry name" value="PRD_2"/>
    <property type="match status" value="2"/>
</dbReference>
<dbReference type="InterPro" id="IPR036388">
    <property type="entry name" value="WH-like_DNA-bd_sf"/>
</dbReference>
<name>A0A096DJX3_9FIRM</name>
<evidence type="ECO:0000259" key="6">
    <source>
        <dbReference type="PROSITE" id="PS51099"/>
    </source>
</evidence>
<feature type="domain" description="PRD" evidence="7">
    <location>
        <begin position="307"/>
        <end position="414"/>
    </location>
</feature>
<feature type="domain" description="PTS EIIB type-2" evidence="6">
    <location>
        <begin position="419"/>
        <end position="508"/>
    </location>
</feature>
<dbReference type="SUPFAM" id="SSF55804">
    <property type="entry name" value="Phoshotransferase/anion transport protein"/>
    <property type="match status" value="1"/>
</dbReference>
<gene>
    <name evidence="8" type="ORF">Y919_11345</name>
</gene>
<keyword evidence="1" id="KW-0808">Transferase</keyword>
<dbReference type="Pfam" id="PF08279">
    <property type="entry name" value="HTH_11"/>
    <property type="match status" value="1"/>
</dbReference>
<dbReference type="AlphaFoldDB" id="A0A096DJX3"/>
<feature type="domain" description="PRD" evidence="7">
    <location>
        <begin position="199"/>
        <end position="304"/>
    </location>
</feature>
<evidence type="ECO:0000259" key="7">
    <source>
        <dbReference type="PROSITE" id="PS51372"/>
    </source>
</evidence>
<dbReference type="Gene3D" id="1.10.10.10">
    <property type="entry name" value="Winged helix-like DNA-binding domain superfamily/Winged helix DNA-binding domain"/>
    <property type="match status" value="1"/>
</dbReference>
<reference evidence="8 9" key="1">
    <citation type="submission" date="2013-12" db="EMBL/GenBank/DDBJ databases">
        <title>Draft genome sequence of Caloranaerobacter sp. H53214.</title>
        <authorList>
            <person name="Jiang L.J."/>
            <person name="Shao Z.Z."/>
            <person name="Long M.N."/>
        </authorList>
    </citation>
    <scope>NUCLEOTIDE SEQUENCE [LARGE SCALE GENOMIC DNA]</scope>
    <source>
        <strain evidence="8 9">H53214</strain>
    </source>
</reference>
<dbReference type="SUPFAM" id="SSF46785">
    <property type="entry name" value="Winged helix' DNA-binding domain"/>
    <property type="match status" value="1"/>
</dbReference>
<dbReference type="Pfam" id="PF00874">
    <property type="entry name" value="PRD"/>
    <property type="match status" value="2"/>
</dbReference>
<organism evidence="8 9">
    <name type="scientific">Caloranaerobacter azorensis H53214</name>
    <dbReference type="NCBI Taxonomy" id="1156417"/>
    <lineage>
        <taxon>Bacteria</taxon>
        <taxon>Bacillati</taxon>
        <taxon>Bacillota</taxon>
        <taxon>Tissierellia</taxon>
        <taxon>Tissierellales</taxon>
        <taxon>Thermohalobacteraceae</taxon>
        <taxon>Caloranaerobacter</taxon>
    </lineage>
</organism>
<evidence type="ECO:0000313" key="8">
    <source>
        <dbReference type="EMBL" id="KGG79546.1"/>
    </source>
</evidence>
<comment type="caution">
    <text evidence="8">The sequence shown here is derived from an EMBL/GenBank/DDBJ whole genome shotgun (WGS) entry which is preliminary data.</text>
</comment>
<dbReference type="CDD" id="cd05568">
    <property type="entry name" value="PTS_IIB_bgl_like"/>
    <property type="match status" value="1"/>
</dbReference>
<accession>A0A096DJX3</accession>
<dbReference type="STRING" id="1156417.Y919_11345"/>
<evidence type="ECO:0000256" key="3">
    <source>
        <dbReference type="ARBA" id="ARBA00023015"/>
    </source>
</evidence>
<protein>
    <submittedName>
        <fullName evidence="8">Uncharacterized protein</fullName>
    </submittedName>
</protein>
<dbReference type="PROSITE" id="PS00372">
    <property type="entry name" value="PTS_EIIA_TYPE_2_HIS"/>
    <property type="match status" value="1"/>
</dbReference>
<dbReference type="Proteomes" id="UP000029622">
    <property type="component" value="Unassembled WGS sequence"/>
</dbReference>
<sequence length="707" mass="81243">MLDKRSCVILLKIIEKDSPIVVKTLSQELNISERTIRYNLNKIDDWLKSNGLEPLNRIPGKGIFANQKQKKMIRDLLKNIDTYFYVNSTEERKKIIALKLLESSKPITINDLENELLVSKNTVLKELKVLREWFKERGVELVSKPRIGYFLEGMENMKRRAVKELMTEIFEKDMAVDIIRAINGRVKVDSGISKEIKSLFKDLDINYIEACVRYTEKLLEKEFTYESYVNLVTHIAIAIKRLRDNKEIKMSPCNLSKIKEFTEFEAAKSMAEKLEEKFNIKIPEDEIGYIAMHLVGTKVQKDLNNQYEKESISEIASDLINNFEKEFKIVLSDKSGLMKNLILHLRPAVYRMEFGIKIHNPLLNDIKNRFKRVFDTTKKIVKDIERKYDISFNEDEIGYIAMHFGSALHLQSKFKGRKFNVLVVCGSGVGTAKLLEAQLKIKFPQINIVDTISSLDTDKYLNKNIDFLISTIDIESKFFKTIVVSPLLNTKDCRIIQNTLNITQIEDSSNNVEKVVSQIMNSISNHCKIENYEQLLNEIIYILKNKTQFINELEGGKPMLNELITEETIALNVEAKDWKDAVYKGAEMLLIKDYIDKSYIDGIIKNILEIGAYIVIAPGIALPHARPECGVKKLSMSLMTLKNPVEFGNEDNDPVKLVITLAAIDNEMHLKALSQLMGLLNNSEDVQAIFNAKNKKEILCIIEKYSK</sequence>
<dbReference type="InterPro" id="IPR036390">
    <property type="entry name" value="WH_DNA-bd_sf"/>
</dbReference>
<dbReference type="RefSeq" id="WP_035164891.1">
    <property type="nucleotide sequence ID" value="NZ_AZTB01000084.1"/>
</dbReference>
<dbReference type="PANTHER" id="PTHR30185">
    <property type="entry name" value="CRYPTIC BETA-GLUCOSIDE BGL OPERON ANTITERMINATOR"/>
    <property type="match status" value="1"/>
</dbReference>
<evidence type="ECO:0000256" key="2">
    <source>
        <dbReference type="ARBA" id="ARBA00022737"/>
    </source>
</evidence>
<keyword evidence="4" id="KW-0804">Transcription</keyword>
<keyword evidence="2" id="KW-0677">Repeat</keyword>
<proteinExistence type="predicted"/>
<dbReference type="GO" id="GO:0006355">
    <property type="term" value="P:regulation of DNA-templated transcription"/>
    <property type="evidence" value="ECO:0007669"/>
    <property type="project" value="InterPro"/>
</dbReference>
<evidence type="ECO:0000256" key="1">
    <source>
        <dbReference type="ARBA" id="ARBA00022679"/>
    </source>
</evidence>
<dbReference type="InterPro" id="IPR013011">
    <property type="entry name" value="PTS_EIIB_2"/>
</dbReference>
<dbReference type="InterPro" id="IPR011608">
    <property type="entry name" value="PRD"/>
</dbReference>
<dbReference type="GO" id="GO:0008982">
    <property type="term" value="F:protein-N(PI)-phosphohistidine-sugar phosphotransferase activity"/>
    <property type="evidence" value="ECO:0007669"/>
    <property type="project" value="InterPro"/>
</dbReference>
<dbReference type="SUPFAM" id="SSF52794">
    <property type="entry name" value="PTS system IIB component-like"/>
    <property type="match status" value="1"/>
</dbReference>
<dbReference type="PROSITE" id="PS51094">
    <property type="entry name" value="PTS_EIIA_TYPE_2"/>
    <property type="match status" value="1"/>
</dbReference>
<dbReference type="Gene3D" id="1.10.1790.10">
    <property type="entry name" value="PRD domain"/>
    <property type="match status" value="2"/>
</dbReference>
<dbReference type="InterPro" id="IPR016152">
    <property type="entry name" value="PTrfase/Anion_transptr"/>
</dbReference>
<dbReference type="InterPro" id="IPR036095">
    <property type="entry name" value="PTS_EIIB-like_sf"/>
</dbReference>
<dbReference type="InterPro" id="IPR013196">
    <property type="entry name" value="HTH_11"/>
</dbReference>
<dbReference type="Gene3D" id="3.40.930.10">
    <property type="entry name" value="Mannitol-specific EII, Chain A"/>
    <property type="match status" value="1"/>
</dbReference>
<dbReference type="Pfam" id="PF00359">
    <property type="entry name" value="PTS_EIIA_2"/>
    <property type="match status" value="1"/>
</dbReference>
<dbReference type="SUPFAM" id="SSF63520">
    <property type="entry name" value="PTS-regulatory domain, PRD"/>
    <property type="match status" value="2"/>
</dbReference>
<keyword evidence="3" id="KW-0805">Transcription regulation</keyword>
<dbReference type="CDD" id="cd00211">
    <property type="entry name" value="PTS_IIA_fru"/>
    <property type="match status" value="1"/>
</dbReference>
<evidence type="ECO:0000313" key="9">
    <source>
        <dbReference type="Proteomes" id="UP000029622"/>
    </source>
</evidence>
<dbReference type="InterPro" id="IPR050661">
    <property type="entry name" value="BglG_antiterminators"/>
</dbReference>
<evidence type="ECO:0000259" key="5">
    <source>
        <dbReference type="PROSITE" id="PS51094"/>
    </source>
</evidence>
<dbReference type="InterPro" id="IPR036634">
    <property type="entry name" value="PRD_sf"/>
</dbReference>
<feature type="domain" description="PTS EIIA type-2" evidence="5">
    <location>
        <begin position="562"/>
        <end position="705"/>
    </location>
</feature>
<dbReference type="EMBL" id="AZTB01000084">
    <property type="protein sequence ID" value="KGG79546.1"/>
    <property type="molecule type" value="Genomic_DNA"/>
</dbReference>